<evidence type="ECO:0000313" key="4">
    <source>
        <dbReference type="Proteomes" id="UP000800038"/>
    </source>
</evidence>
<dbReference type="InterPro" id="IPR008271">
    <property type="entry name" value="Ser/Thr_kinase_AS"/>
</dbReference>
<feature type="compositionally biased region" description="Basic and acidic residues" evidence="1">
    <location>
        <begin position="1"/>
        <end position="16"/>
    </location>
</feature>
<dbReference type="InterPro" id="IPR000719">
    <property type="entry name" value="Prot_kinase_dom"/>
</dbReference>
<organism evidence="3 4">
    <name type="scientific">Clathrospora elynae</name>
    <dbReference type="NCBI Taxonomy" id="706981"/>
    <lineage>
        <taxon>Eukaryota</taxon>
        <taxon>Fungi</taxon>
        <taxon>Dikarya</taxon>
        <taxon>Ascomycota</taxon>
        <taxon>Pezizomycotina</taxon>
        <taxon>Dothideomycetes</taxon>
        <taxon>Pleosporomycetidae</taxon>
        <taxon>Pleosporales</taxon>
        <taxon>Diademaceae</taxon>
        <taxon>Clathrospora</taxon>
    </lineage>
</organism>
<keyword evidence="3" id="KW-0808">Transferase</keyword>
<dbReference type="GO" id="GO:0005524">
    <property type="term" value="F:ATP binding"/>
    <property type="evidence" value="ECO:0007669"/>
    <property type="project" value="InterPro"/>
</dbReference>
<evidence type="ECO:0000313" key="3">
    <source>
        <dbReference type="EMBL" id="KAF1941268.1"/>
    </source>
</evidence>
<protein>
    <submittedName>
        <fullName evidence="3">Kinase-like protein</fullName>
    </submittedName>
</protein>
<dbReference type="Gene3D" id="3.30.200.20">
    <property type="entry name" value="Phosphorylase Kinase, domain 1"/>
    <property type="match status" value="1"/>
</dbReference>
<dbReference type="PROSITE" id="PS50011">
    <property type="entry name" value="PROTEIN_KINASE_DOM"/>
    <property type="match status" value="1"/>
</dbReference>
<keyword evidence="4" id="KW-1185">Reference proteome</keyword>
<dbReference type="EMBL" id="ML976050">
    <property type="protein sequence ID" value="KAF1941268.1"/>
    <property type="molecule type" value="Genomic_DNA"/>
</dbReference>
<dbReference type="SMART" id="SM00220">
    <property type="entry name" value="S_TKc"/>
    <property type="match status" value="1"/>
</dbReference>
<keyword evidence="3" id="KW-0418">Kinase</keyword>
<dbReference type="SUPFAM" id="SSF56112">
    <property type="entry name" value="Protein kinase-like (PK-like)"/>
    <property type="match status" value="1"/>
</dbReference>
<reference evidence="3" key="1">
    <citation type="journal article" date="2020" name="Stud. Mycol.">
        <title>101 Dothideomycetes genomes: a test case for predicting lifestyles and emergence of pathogens.</title>
        <authorList>
            <person name="Haridas S."/>
            <person name="Albert R."/>
            <person name="Binder M."/>
            <person name="Bloem J."/>
            <person name="Labutti K."/>
            <person name="Salamov A."/>
            <person name="Andreopoulos B."/>
            <person name="Baker S."/>
            <person name="Barry K."/>
            <person name="Bills G."/>
            <person name="Bluhm B."/>
            <person name="Cannon C."/>
            <person name="Castanera R."/>
            <person name="Culley D."/>
            <person name="Daum C."/>
            <person name="Ezra D."/>
            <person name="Gonzalez J."/>
            <person name="Henrissat B."/>
            <person name="Kuo A."/>
            <person name="Liang C."/>
            <person name="Lipzen A."/>
            <person name="Lutzoni F."/>
            <person name="Magnuson J."/>
            <person name="Mondo S."/>
            <person name="Nolan M."/>
            <person name="Ohm R."/>
            <person name="Pangilinan J."/>
            <person name="Park H.-J."/>
            <person name="Ramirez L."/>
            <person name="Alfaro M."/>
            <person name="Sun H."/>
            <person name="Tritt A."/>
            <person name="Yoshinaga Y."/>
            <person name="Zwiers L.-H."/>
            <person name="Turgeon B."/>
            <person name="Goodwin S."/>
            <person name="Spatafora J."/>
            <person name="Crous P."/>
            <person name="Grigoriev I."/>
        </authorList>
    </citation>
    <scope>NUCLEOTIDE SEQUENCE</scope>
    <source>
        <strain evidence="3">CBS 161.51</strain>
    </source>
</reference>
<dbReference type="AlphaFoldDB" id="A0A6A5SNP5"/>
<dbReference type="Proteomes" id="UP000800038">
    <property type="component" value="Unassembled WGS sequence"/>
</dbReference>
<dbReference type="InterPro" id="IPR011009">
    <property type="entry name" value="Kinase-like_dom_sf"/>
</dbReference>
<dbReference type="PANTHER" id="PTHR44329">
    <property type="entry name" value="SERINE/THREONINE-PROTEIN KINASE TNNI3K-RELATED"/>
    <property type="match status" value="1"/>
</dbReference>
<feature type="region of interest" description="Disordered" evidence="1">
    <location>
        <begin position="1"/>
        <end position="70"/>
    </location>
</feature>
<dbReference type="Pfam" id="PF00069">
    <property type="entry name" value="Pkinase"/>
    <property type="match status" value="1"/>
</dbReference>
<dbReference type="PANTHER" id="PTHR44329:SF260">
    <property type="entry name" value="PROTEIN KINASE DOMAIN-CONTAINING PROTEIN"/>
    <property type="match status" value="1"/>
</dbReference>
<dbReference type="Gene3D" id="1.10.510.10">
    <property type="entry name" value="Transferase(Phosphotransferase) domain 1"/>
    <property type="match status" value="1"/>
</dbReference>
<evidence type="ECO:0000259" key="2">
    <source>
        <dbReference type="PROSITE" id="PS50011"/>
    </source>
</evidence>
<name>A0A6A5SNP5_9PLEO</name>
<accession>A0A6A5SNP5</accession>
<dbReference type="OrthoDB" id="4062651at2759"/>
<evidence type="ECO:0000256" key="1">
    <source>
        <dbReference type="SAM" id="MobiDB-lite"/>
    </source>
</evidence>
<sequence>MDHEHASDGGDVKEEGSVSELSVLGEGSKNASKGGDTEQQASEARSGILSADTTLINETSSRRESDVAIEDWSQTSRGSHVEFGDNEAVPLVQGRFLGRGAMGDVHETTIQGWKLAHKRVPFRRRIGEKEKREIEIIKRLSHVHVLQLIGTYTQQRYLGFLLYPIAVCDLHIFFEDVEAWSTTRLQDDVREARLEAFDLIHKARLTVLNYDFPSSQERRMASPVYSQVGCLVSAITYLHEQKIRHKDLKPSNILLSPNRLWLSDFGSATNFTLLSQSATDNERGIPRYFAPESVFRLGLGYSFISGFLHQSSKTEA</sequence>
<feature type="domain" description="Protein kinase" evidence="2">
    <location>
        <begin position="91"/>
        <end position="316"/>
    </location>
</feature>
<dbReference type="GO" id="GO:0004674">
    <property type="term" value="F:protein serine/threonine kinase activity"/>
    <property type="evidence" value="ECO:0007669"/>
    <property type="project" value="TreeGrafter"/>
</dbReference>
<gene>
    <name evidence="3" type="ORF">EJ02DRAFT_208137</name>
</gene>
<dbReference type="PROSITE" id="PS00108">
    <property type="entry name" value="PROTEIN_KINASE_ST"/>
    <property type="match status" value="1"/>
</dbReference>
<proteinExistence type="predicted"/>
<dbReference type="InterPro" id="IPR051681">
    <property type="entry name" value="Ser/Thr_Kinases-Pseudokinases"/>
</dbReference>